<dbReference type="AlphaFoldDB" id="A0A7K0DLK5"/>
<feature type="transmembrane region" description="Helical" evidence="5">
    <location>
        <begin position="54"/>
        <end position="72"/>
    </location>
</feature>
<dbReference type="RefSeq" id="WP_153340991.1">
    <property type="nucleotide sequence ID" value="NZ_WEGI01000004.1"/>
</dbReference>
<dbReference type="Proteomes" id="UP000431401">
    <property type="component" value="Unassembled WGS sequence"/>
</dbReference>
<evidence type="ECO:0000256" key="3">
    <source>
        <dbReference type="ARBA" id="ARBA00022989"/>
    </source>
</evidence>
<keyword evidence="2 5" id="KW-0812">Transmembrane</keyword>
<dbReference type="GO" id="GO:0016020">
    <property type="term" value="C:membrane"/>
    <property type="evidence" value="ECO:0007669"/>
    <property type="project" value="UniProtKB-SubCell"/>
</dbReference>
<proteinExistence type="predicted"/>
<keyword evidence="7" id="KW-1185">Reference proteome</keyword>
<protein>
    <recommendedName>
        <fullName evidence="8">DoxX family protein</fullName>
    </recommendedName>
</protein>
<comment type="caution">
    <text evidence="6">The sequence shown here is derived from an EMBL/GenBank/DDBJ whole genome shotgun (WGS) entry which is preliminary data.</text>
</comment>
<evidence type="ECO:0000256" key="5">
    <source>
        <dbReference type="SAM" id="Phobius"/>
    </source>
</evidence>
<evidence type="ECO:0008006" key="8">
    <source>
        <dbReference type="Google" id="ProtNLM"/>
    </source>
</evidence>
<keyword evidence="4 5" id="KW-0472">Membrane</keyword>
<dbReference type="InterPro" id="IPR032808">
    <property type="entry name" value="DoxX"/>
</dbReference>
<gene>
    <name evidence="6" type="ORF">NRB56_22170</name>
</gene>
<reference evidence="6 7" key="1">
    <citation type="submission" date="2019-10" db="EMBL/GenBank/DDBJ databases">
        <title>Nocardia macrotermitis sp. nov. and Nocardia aurantia sp. nov., isolated from the gut of fungus growing-termite Macrotermes natalensis.</title>
        <authorList>
            <person name="Benndorf R."/>
            <person name="Schwitalla J."/>
            <person name="Martin K."/>
            <person name="De Beer W."/>
            <person name="Kaster A.-K."/>
            <person name="Vollmers J."/>
            <person name="Poulsen M."/>
            <person name="Beemelmanns C."/>
        </authorList>
    </citation>
    <scope>NUCLEOTIDE SEQUENCE [LARGE SCALE GENOMIC DNA]</scope>
    <source>
        <strain evidence="6 7">RB56</strain>
    </source>
</reference>
<dbReference type="InterPro" id="IPR016944">
    <property type="entry name" value="UCP030066"/>
</dbReference>
<comment type="subcellular location">
    <subcellularLocation>
        <location evidence="1">Membrane</location>
        <topology evidence="1">Multi-pass membrane protein</topology>
    </subcellularLocation>
</comment>
<feature type="transmembrane region" description="Helical" evidence="5">
    <location>
        <begin position="12"/>
        <end position="34"/>
    </location>
</feature>
<evidence type="ECO:0000313" key="7">
    <source>
        <dbReference type="Proteomes" id="UP000431401"/>
    </source>
</evidence>
<dbReference type="OrthoDB" id="7960583at2"/>
<accession>A0A7K0DLK5</accession>
<dbReference type="Pfam" id="PF13564">
    <property type="entry name" value="DoxX_2"/>
    <property type="match status" value="1"/>
</dbReference>
<name>A0A7K0DLK5_9NOCA</name>
<dbReference type="PIRSF" id="PIRSF030066">
    <property type="entry name" value="UCP030066"/>
    <property type="match status" value="1"/>
</dbReference>
<evidence type="ECO:0000313" key="6">
    <source>
        <dbReference type="EMBL" id="MQY26646.1"/>
    </source>
</evidence>
<dbReference type="EMBL" id="WEGI01000004">
    <property type="protein sequence ID" value="MQY26646.1"/>
    <property type="molecule type" value="Genomic_DNA"/>
</dbReference>
<feature type="transmembrane region" description="Helical" evidence="5">
    <location>
        <begin position="104"/>
        <end position="123"/>
    </location>
</feature>
<evidence type="ECO:0000256" key="1">
    <source>
        <dbReference type="ARBA" id="ARBA00004141"/>
    </source>
</evidence>
<evidence type="ECO:0000256" key="2">
    <source>
        <dbReference type="ARBA" id="ARBA00022692"/>
    </source>
</evidence>
<keyword evidence="3 5" id="KW-1133">Transmembrane helix</keyword>
<organism evidence="6 7">
    <name type="scientific">Nocardia aurantia</name>
    <dbReference type="NCBI Taxonomy" id="2585199"/>
    <lineage>
        <taxon>Bacteria</taxon>
        <taxon>Bacillati</taxon>
        <taxon>Actinomycetota</taxon>
        <taxon>Actinomycetes</taxon>
        <taxon>Mycobacteriales</taxon>
        <taxon>Nocardiaceae</taxon>
        <taxon>Nocardia</taxon>
    </lineage>
</organism>
<sequence length="131" mass="14319">MDTTTRSSRPTLSAVAYWIATALVTAELAIGGVWDIARIAYVRDIVTGLGYPTYLLVLLGVWKILGAAALLVQRFPLVKEWAYAGTFFVYTGALASHLTTGYGLAEVPVLAVMTLLTVASWYLRPPSRRLR</sequence>
<evidence type="ECO:0000256" key="4">
    <source>
        <dbReference type="ARBA" id="ARBA00023136"/>
    </source>
</evidence>